<dbReference type="GO" id="GO:0003677">
    <property type="term" value="F:DNA binding"/>
    <property type="evidence" value="ECO:0007669"/>
    <property type="project" value="UniProtKB-KW"/>
</dbReference>
<dbReference type="SUPFAM" id="SSF46785">
    <property type="entry name" value="Winged helix' DNA-binding domain"/>
    <property type="match status" value="2"/>
</dbReference>
<evidence type="ECO:0000259" key="5">
    <source>
        <dbReference type="PROSITE" id="PS50949"/>
    </source>
</evidence>
<dbReference type="PANTHER" id="PTHR44846:SF1">
    <property type="entry name" value="MANNOSYL-D-GLYCERATE TRANSPORT_METABOLISM SYSTEM REPRESSOR MNGR-RELATED"/>
    <property type="match status" value="1"/>
</dbReference>
<comment type="caution">
    <text evidence="6">The sequence shown here is derived from an EMBL/GenBank/DDBJ whole genome shotgun (WGS) entry which is preliminary data.</text>
</comment>
<dbReference type="Proteomes" id="UP000003763">
    <property type="component" value="Unassembled WGS sequence"/>
</dbReference>
<dbReference type="PANTHER" id="PTHR44846">
    <property type="entry name" value="MANNOSYL-D-GLYCERATE TRANSPORT/METABOLISM SYSTEM REPRESSOR MNGR-RELATED"/>
    <property type="match status" value="1"/>
</dbReference>
<evidence type="ECO:0000256" key="2">
    <source>
        <dbReference type="ARBA" id="ARBA00023125"/>
    </source>
</evidence>
<name>G5HBQ3_9FIRM</name>
<dbReference type="RefSeq" id="WP_007857842.1">
    <property type="nucleotide sequence ID" value="NZ_JH376420.1"/>
</dbReference>
<dbReference type="PATRIC" id="fig|742733.3.peg.15"/>
<dbReference type="GO" id="GO:0045892">
    <property type="term" value="P:negative regulation of DNA-templated transcription"/>
    <property type="evidence" value="ECO:0007669"/>
    <property type="project" value="TreeGrafter"/>
</dbReference>
<proteinExistence type="predicted"/>
<evidence type="ECO:0000313" key="6">
    <source>
        <dbReference type="EMBL" id="EHF01138.1"/>
    </source>
</evidence>
<dbReference type="InterPro" id="IPR036388">
    <property type="entry name" value="WH-like_DNA-bd_sf"/>
</dbReference>
<keyword evidence="3" id="KW-0804">Transcription</keyword>
<dbReference type="SMART" id="SM00345">
    <property type="entry name" value="HTH_GNTR"/>
    <property type="match status" value="2"/>
</dbReference>
<evidence type="ECO:0000256" key="1">
    <source>
        <dbReference type="ARBA" id="ARBA00023015"/>
    </source>
</evidence>
<dbReference type="HOGENOM" id="CLU_043516_1_0_9"/>
<feature type="domain" description="HTH gntR-type" evidence="5">
    <location>
        <begin position="237"/>
        <end position="305"/>
    </location>
</feature>
<dbReference type="AlphaFoldDB" id="G5HBQ3"/>
<dbReference type="InterPro" id="IPR050679">
    <property type="entry name" value="Bact_HTH_transcr_reg"/>
</dbReference>
<evidence type="ECO:0000256" key="4">
    <source>
        <dbReference type="SAM" id="MobiDB-lite"/>
    </source>
</evidence>
<evidence type="ECO:0000256" key="3">
    <source>
        <dbReference type="ARBA" id="ARBA00023163"/>
    </source>
</evidence>
<feature type="region of interest" description="Disordered" evidence="4">
    <location>
        <begin position="472"/>
        <end position="492"/>
    </location>
</feature>
<reference evidence="6 7" key="1">
    <citation type="submission" date="2011-08" db="EMBL/GenBank/DDBJ databases">
        <title>The Genome Sequence of Clostridium citroniae WAL-17108.</title>
        <authorList>
            <consortium name="The Broad Institute Genome Sequencing Platform"/>
            <person name="Earl A."/>
            <person name="Ward D."/>
            <person name="Feldgarden M."/>
            <person name="Gevers D."/>
            <person name="Finegold S.M."/>
            <person name="Summanen P.H."/>
            <person name="Molitoris D.R."/>
            <person name="Vaisanen M.L."/>
            <person name="Daigneault M."/>
            <person name="Allen-Vercoe E."/>
            <person name="Young S.K."/>
            <person name="Zeng Q."/>
            <person name="Gargeya S."/>
            <person name="Fitzgerald M."/>
            <person name="Haas B."/>
            <person name="Abouelleil A."/>
            <person name="Alvarado L."/>
            <person name="Arachchi H.M."/>
            <person name="Berlin A."/>
            <person name="Brown A."/>
            <person name="Chapman S.B."/>
            <person name="Chen Z."/>
            <person name="Dunbar C."/>
            <person name="Freedman E."/>
            <person name="Gearin G."/>
            <person name="Gellesch M."/>
            <person name="Goldberg J."/>
            <person name="Griggs A."/>
            <person name="Gujja S."/>
            <person name="Heiman D."/>
            <person name="Howarth C."/>
            <person name="Larson L."/>
            <person name="Lui A."/>
            <person name="MacDonald P.J.P."/>
            <person name="Montmayeur A."/>
            <person name="Murphy C."/>
            <person name="Neiman D."/>
            <person name="Pearson M."/>
            <person name="Priest M."/>
            <person name="Roberts A."/>
            <person name="Saif S."/>
            <person name="Shea T."/>
            <person name="Shenoy N."/>
            <person name="Sisk P."/>
            <person name="Stolte C."/>
            <person name="Sykes S."/>
            <person name="Wortman J."/>
            <person name="Nusbaum C."/>
            <person name="Birren B."/>
        </authorList>
    </citation>
    <scope>NUCLEOTIDE SEQUENCE [LARGE SCALE GENOMIC DNA]</scope>
    <source>
        <strain evidence="6 7">WAL-17108</strain>
    </source>
</reference>
<dbReference type="EMBL" id="ADLJ01000001">
    <property type="protein sequence ID" value="EHF01138.1"/>
    <property type="molecule type" value="Genomic_DNA"/>
</dbReference>
<sequence length="492" mass="57289">MGENNELNDLIYEYYRSRILFGIYRYGEQLKSIPQICTLFRVARNTVQIAFSRLEKNDYIKTERGKVARVVYQGSEEQYRENIVKYFAPRRDGILDFHLNGNLMFLPIWEKGMQNLKLDMQYNTGGTNTEGKAASESTILYADVLNTFQNGLMFGLFWQCLRYINYFYPPRNDRKANYVVGDRLSVEKANDLKRVTDAYYEQIYLKVMDFTESNCEKYHLEQEDQIPFKWTIYRKRPQVRYTLASTVIREILWDVYPVGSYLPSLPKMAERYQVSLITVRRTLDVLNSLGITRTYMGVGTKVCLESTDIDIMDRAEIRENLRLHGEAMQLLALTVSNVTHYTLESVKREGREELLQTIGMLHDKKNYILCIDVLLNFISSECPSAFIRESYGKLRELAVWGYIFSAVLMAAGQMETNLDGFICQLENDLRTDDSAAFAGHWQSFIEKWLYFFHKKFPLWNAPQDTAVGDKMGLPSNSADINSKREPGAYHNE</sequence>
<organism evidence="6 7">
    <name type="scientific">[Clostridium] citroniae WAL-17108</name>
    <dbReference type="NCBI Taxonomy" id="742733"/>
    <lineage>
        <taxon>Bacteria</taxon>
        <taxon>Bacillati</taxon>
        <taxon>Bacillota</taxon>
        <taxon>Clostridia</taxon>
        <taxon>Lachnospirales</taxon>
        <taxon>Lachnospiraceae</taxon>
        <taxon>Enterocloster</taxon>
    </lineage>
</organism>
<dbReference type="InterPro" id="IPR036390">
    <property type="entry name" value="WH_DNA-bd_sf"/>
</dbReference>
<gene>
    <name evidence="6" type="ORF">HMPREF9469_00015</name>
</gene>
<evidence type="ECO:0000313" key="7">
    <source>
        <dbReference type="Proteomes" id="UP000003763"/>
    </source>
</evidence>
<keyword evidence="1" id="KW-0805">Transcription regulation</keyword>
<accession>G5HBQ3</accession>
<dbReference type="Gene3D" id="1.10.10.10">
    <property type="entry name" value="Winged helix-like DNA-binding domain superfamily/Winged helix DNA-binding domain"/>
    <property type="match status" value="2"/>
</dbReference>
<dbReference type="PROSITE" id="PS50949">
    <property type="entry name" value="HTH_GNTR"/>
    <property type="match status" value="2"/>
</dbReference>
<feature type="domain" description="HTH gntR-type" evidence="5">
    <location>
        <begin position="5"/>
        <end position="73"/>
    </location>
</feature>
<keyword evidence="2" id="KW-0238">DNA-binding</keyword>
<dbReference type="eggNOG" id="COG2186">
    <property type="taxonomic scope" value="Bacteria"/>
</dbReference>
<dbReference type="GO" id="GO:0003700">
    <property type="term" value="F:DNA-binding transcription factor activity"/>
    <property type="evidence" value="ECO:0007669"/>
    <property type="project" value="InterPro"/>
</dbReference>
<feature type="compositionally biased region" description="Basic and acidic residues" evidence="4">
    <location>
        <begin position="481"/>
        <end position="492"/>
    </location>
</feature>
<protein>
    <recommendedName>
        <fullName evidence="5">HTH gntR-type domain-containing protein</fullName>
    </recommendedName>
</protein>
<dbReference type="InterPro" id="IPR000524">
    <property type="entry name" value="Tscrpt_reg_HTH_GntR"/>
</dbReference>